<dbReference type="Proteomes" id="UP000049855">
    <property type="component" value="Unassembled WGS sequence"/>
</dbReference>
<dbReference type="AlphaFoldDB" id="A0A0U1KSZ9"/>
<evidence type="ECO:0000313" key="1">
    <source>
        <dbReference type="EMBL" id="CQR70541.1"/>
    </source>
</evidence>
<organism evidence="1 2">
    <name type="scientific">Sporomusa ovata</name>
    <dbReference type="NCBI Taxonomy" id="2378"/>
    <lineage>
        <taxon>Bacteria</taxon>
        <taxon>Bacillati</taxon>
        <taxon>Bacillota</taxon>
        <taxon>Negativicutes</taxon>
        <taxon>Selenomonadales</taxon>
        <taxon>Sporomusaceae</taxon>
        <taxon>Sporomusa</taxon>
    </lineage>
</organism>
<proteinExistence type="predicted"/>
<accession>A0A0U1KSZ9</accession>
<gene>
    <name evidence="1" type="ORF">SpAn4DRAFT_1510</name>
</gene>
<evidence type="ECO:0000313" key="2">
    <source>
        <dbReference type="Proteomes" id="UP000049855"/>
    </source>
</evidence>
<dbReference type="EMBL" id="CTRP01000003">
    <property type="protein sequence ID" value="CQR70541.1"/>
    <property type="molecule type" value="Genomic_DNA"/>
</dbReference>
<sequence>MTMKKLIMTLAKLRIQEIQGRRILFPLTKEQKVIYKAFHVPEPL</sequence>
<keyword evidence="2" id="KW-1185">Reference proteome</keyword>
<reference evidence="2" key="1">
    <citation type="submission" date="2015-03" db="EMBL/GenBank/DDBJ databases">
        <authorList>
            <person name="Nijsse Bart"/>
        </authorList>
    </citation>
    <scope>NUCLEOTIDE SEQUENCE [LARGE SCALE GENOMIC DNA]</scope>
</reference>
<name>A0A0U1KSZ9_9FIRM</name>
<protein>
    <submittedName>
        <fullName evidence="1">Uncharacterized protein</fullName>
    </submittedName>
</protein>